<organism evidence="2 3">
    <name type="scientific">Limosilactobacillus ingluviei DSM 15946</name>
    <dbReference type="NCBI Taxonomy" id="1423760"/>
    <lineage>
        <taxon>Bacteria</taxon>
        <taxon>Bacillati</taxon>
        <taxon>Bacillota</taxon>
        <taxon>Bacilli</taxon>
        <taxon>Lactobacillales</taxon>
        <taxon>Lactobacillaceae</taxon>
        <taxon>Limosilactobacillus</taxon>
    </lineage>
</organism>
<feature type="transmembrane region" description="Helical" evidence="1">
    <location>
        <begin position="33"/>
        <end position="51"/>
    </location>
</feature>
<keyword evidence="1" id="KW-1133">Transmembrane helix</keyword>
<dbReference type="AlphaFoldDB" id="A0A0R1U2Y9"/>
<dbReference type="GeneID" id="82934415"/>
<proteinExistence type="predicted"/>
<evidence type="ECO:0000256" key="1">
    <source>
        <dbReference type="SAM" id="Phobius"/>
    </source>
</evidence>
<evidence type="ECO:0008006" key="4">
    <source>
        <dbReference type="Google" id="ProtNLM"/>
    </source>
</evidence>
<gene>
    <name evidence="2" type="ORF">FC43_GL000994</name>
</gene>
<dbReference type="PATRIC" id="fig|1423760.3.peg.1027"/>
<reference evidence="2 3" key="1">
    <citation type="journal article" date="2015" name="Genome Announc.">
        <title>Expanding the biotechnology potential of lactobacilli through comparative genomics of 213 strains and associated genera.</title>
        <authorList>
            <person name="Sun Z."/>
            <person name="Harris H.M."/>
            <person name="McCann A."/>
            <person name="Guo C."/>
            <person name="Argimon S."/>
            <person name="Zhang W."/>
            <person name="Yang X."/>
            <person name="Jeffery I.B."/>
            <person name="Cooney J.C."/>
            <person name="Kagawa T.F."/>
            <person name="Liu W."/>
            <person name="Song Y."/>
            <person name="Salvetti E."/>
            <person name="Wrobel A."/>
            <person name="Rasinkangas P."/>
            <person name="Parkhill J."/>
            <person name="Rea M.C."/>
            <person name="O'Sullivan O."/>
            <person name="Ritari J."/>
            <person name="Douillard F.P."/>
            <person name="Paul Ross R."/>
            <person name="Yang R."/>
            <person name="Briner A.E."/>
            <person name="Felis G.E."/>
            <person name="de Vos W.M."/>
            <person name="Barrangou R."/>
            <person name="Klaenhammer T.R."/>
            <person name="Caufield P.W."/>
            <person name="Cui Y."/>
            <person name="Zhang H."/>
            <person name="O'Toole P.W."/>
        </authorList>
    </citation>
    <scope>NUCLEOTIDE SEQUENCE [LARGE SCALE GENOMIC DNA]</scope>
    <source>
        <strain evidence="2 3">DSM 15946</strain>
    </source>
</reference>
<comment type="caution">
    <text evidence="2">The sequence shown here is derived from an EMBL/GenBank/DDBJ whole genome shotgun (WGS) entry which is preliminary data.</text>
</comment>
<keyword evidence="1" id="KW-0812">Transmembrane</keyword>
<accession>A0A0R1U2Y9</accession>
<protein>
    <recommendedName>
        <fullName evidence="4">Membrane associated protein</fullName>
    </recommendedName>
</protein>
<feature type="transmembrane region" description="Helical" evidence="1">
    <location>
        <begin position="6"/>
        <end position="21"/>
    </location>
</feature>
<dbReference type="Proteomes" id="UP000050816">
    <property type="component" value="Unassembled WGS sequence"/>
</dbReference>
<name>A0A0R1U2Y9_9LACO</name>
<dbReference type="EMBL" id="AZFK01000088">
    <property type="protein sequence ID" value="KRL87679.1"/>
    <property type="molecule type" value="Genomic_DNA"/>
</dbReference>
<sequence>MLTITGAYLCSTLVIFLVSLTRPGTRRHWRWNLAWLILWLLATGLLVYFALPSRNLLNILLGNAILGGLYYALLVAQTTTVNLTARWRGKKHSKKKKVVNEPAPGLPRWLAGALVALALLAGMGELHSYLSLKPTWNSITKVKSPAKEAPTFKRNETPVAMAPKTVLNRVRKSASDIPHSQYFQIADNVQAQYYRGKAVYVVPVEYSGFWAMLRAGKIPGYFIVDATNQNAVPKFVKMPYRYATSAYFNHDAFRQIYRHNPTWLTMSKPQLEIDNAGIPYWVQTVYRAEPLSHRPNYRHLHVVVMNAQTGKQKTYALNEMPKFIDEGITSEAAAEMNRYYGIAVHGFWNRYFGKRDIIKPTNNGPEDGVTSIFNRDGSISYFTDFTNPNTKADSAMGYSMINARTGKLTFYTANGIMDSSGAKENADQNYRAQQWRASMPILYNVNGRPTWVMTILDRSAAIRGYYYLDAQDQSLHGNGDRPTSALDNFRQALTDSGAKVGNTPGTKHKAVHGVADRVAIVAAKNKVMFTLQNDPTVYTVDTDDYPRANLMRSGDQLSFKATLVNGQSLGNVANFKNESLK</sequence>
<keyword evidence="1" id="KW-0472">Membrane</keyword>
<evidence type="ECO:0000313" key="3">
    <source>
        <dbReference type="Proteomes" id="UP000050816"/>
    </source>
</evidence>
<feature type="transmembrane region" description="Helical" evidence="1">
    <location>
        <begin position="106"/>
        <end position="124"/>
    </location>
</feature>
<dbReference type="RefSeq" id="WP_019206689.1">
    <property type="nucleotide sequence ID" value="NZ_AZFK01000088.1"/>
</dbReference>
<evidence type="ECO:0000313" key="2">
    <source>
        <dbReference type="EMBL" id="KRL87679.1"/>
    </source>
</evidence>
<feature type="transmembrane region" description="Helical" evidence="1">
    <location>
        <begin position="57"/>
        <end position="85"/>
    </location>
</feature>